<dbReference type="HOGENOM" id="CLU_126667_0_0_1"/>
<dbReference type="OrthoDB" id="10392815at2759"/>
<reference evidence="2" key="2">
    <citation type="submission" date="2010-07" db="EMBL/GenBank/DDBJ databases">
        <authorList>
            <consortium name="The Broad Institute Genome Sequencing Platform"/>
            <consortium name="Broad Institute Genome Sequencing Center for Infectious Disease"/>
            <person name="Ma L.-J."/>
            <person name="Dead R."/>
            <person name="Young S."/>
            <person name="Zeng Q."/>
            <person name="Koehrsen M."/>
            <person name="Alvarado L."/>
            <person name="Berlin A."/>
            <person name="Chapman S.B."/>
            <person name="Chen Z."/>
            <person name="Freedman E."/>
            <person name="Gellesch M."/>
            <person name="Goldberg J."/>
            <person name="Griggs A."/>
            <person name="Gujja S."/>
            <person name="Heilman E.R."/>
            <person name="Heiman D."/>
            <person name="Hepburn T."/>
            <person name="Howarth C."/>
            <person name="Jen D."/>
            <person name="Larson L."/>
            <person name="Mehta T."/>
            <person name="Neiman D."/>
            <person name="Pearson M."/>
            <person name="Roberts A."/>
            <person name="Saif S."/>
            <person name="Shea T."/>
            <person name="Shenoy N."/>
            <person name="Sisk P."/>
            <person name="Stolte C."/>
            <person name="Sykes S."/>
            <person name="Walk T."/>
            <person name="White J."/>
            <person name="Yandava C."/>
            <person name="Haas B."/>
            <person name="Nusbaum C."/>
            <person name="Birren B."/>
        </authorList>
    </citation>
    <scope>NUCLEOTIDE SEQUENCE</scope>
    <source>
        <strain evidence="2">R3-111a-1</strain>
    </source>
</reference>
<gene>
    <name evidence="3" type="primary">20352118</name>
    <name evidence="2" type="ORF">GGTG_11660</name>
</gene>
<accession>J3PDT7</accession>
<dbReference type="eggNOG" id="ENOG502RN4J">
    <property type="taxonomic scope" value="Eukaryota"/>
</dbReference>
<name>J3PDT7_GAET3</name>
<dbReference type="VEuPathDB" id="FungiDB:GGTG_11660"/>
<reference evidence="3" key="5">
    <citation type="submission" date="2018-04" db="UniProtKB">
        <authorList>
            <consortium name="EnsemblFungi"/>
        </authorList>
    </citation>
    <scope>IDENTIFICATION</scope>
    <source>
        <strain evidence="3">R3-111a-1</strain>
    </source>
</reference>
<proteinExistence type="predicted"/>
<dbReference type="GeneID" id="20352118"/>
<keyword evidence="4" id="KW-1185">Reference proteome</keyword>
<keyword evidence="1" id="KW-0812">Transmembrane</keyword>
<reference evidence="4" key="1">
    <citation type="submission" date="2010-07" db="EMBL/GenBank/DDBJ databases">
        <title>The genome sequence of Gaeumannomyces graminis var. tritici strain R3-111a-1.</title>
        <authorList>
            <consortium name="The Broad Institute Genome Sequencing Platform"/>
            <person name="Ma L.-J."/>
            <person name="Dead R."/>
            <person name="Young S."/>
            <person name="Zeng Q."/>
            <person name="Koehrsen M."/>
            <person name="Alvarado L."/>
            <person name="Berlin A."/>
            <person name="Chapman S.B."/>
            <person name="Chen Z."/>
            <person name="Freedman E."/>
            <person name="Gellesch M."/>
            <person name="Goldberg J."/>
            <person name="Griggs A."/>
            <person name="Gujja S."/>
            <person name="Heilman E.R."/>
            <person name="Heiman D."/>
            <person name="Hepburn T."/>
            <person name="Howarth C."/>
            <person name="Jen D."/>
            <person name="Larson L."/>
            <person name="Mehta T."/>
            <person name="Neiman D."/>
            <person name="Pearson M."/>
            <person name="Roberts A."/>
            <person name="Saif S."/>
            <person name="Shea T."/>
            <person name="Shenoy N."/>
            <person name="Sisk P."/>
            <person name="Stolte C."/>
            <person name="Sykes S."/>
            <person name="Walk T."/>
            <person name="White J."/>
            <person name="Yandava C."/>
            <person name="Haas B."/>
            <person name="Nusbaum C."/>
            <person name="Birren B."/>
        </authorList>
    </citation>
    <scope>NUCLEOTIDE SEQUENCE [LARGE SCALE GENOMIC DNA]</scope>
    <source>
        <strain evidence="4">R3-111a-1</strain>
    </source>
</reference>
<keyword evidence="1" id="KW-1133">Transmembrane helix</keyword>
<dbReference type="EnsemblFungi" id="EJT70637">
    <property type="protein sequence ID" value="EJT70637"/>
    <property type="gene ID" value="GGTG_11660"/>
</dbReference>
<dbReference type="RefSeq" id="XP_009227815.1">
    <property type="nucleotide sequence ID" value="XM_009229551.1"/>
</dbReference>
<evidence type="ECO:0000256" key="1">
    <source>
        <dbReference type="SAM" id="Phobius"/>
    </source>
</evidence>
<reference evidence="2" key="3">
    <citation type="submission" date="2010-09" db="EMBL/GenBank/DDBJ databases">
        <title>Annotation of Gaeumannomyces graminis var. tritici R3-111a-1.</title>
        <authorList>
            <consortium name="The Broad Institute Genome Sequencing Platform"/>
            <person name="Ma L.-J."/>
            <person name="Dead R."/>
            <person name="Young S.K."/>
            <person name="Zeng Q."/>
            <person name="Gargeya S."/>
            <person name="Fitzgerald M."/>
            <person name="Haas B."/>
            <person name="Abouelleil A."/>
            <person name="Alvarado L."/>
            <person name="Arachchi H.M."/>
            <person name="Berlin A."/>
            <person name="Brown A."/>
            <person name="Chapman S.B."/>
            <person name="Chen Z."/>
            <person name="Dunbar C."/>
            <person name="Freedman E."/>
            <person name="Gearin G."/>
            <person name="Gellesch M."/>
            <person name="Goldberg J."/>
            <person name="Griggs A."/>
            <person name="Gujja S."/>
            <person name="Heiman D."/>
            <person name="Howarth C."/>
            <person name="Larson L."/>
            <person name="Lui A."/>
            <person name="MacDonald P.J.P."/>
            <person name="Mehta T."/>
            <person name="Montmayeur A."/>
            <person name="Murphy C."/>
            <person name="Neiman D."/>
            <person name="Pearson M."/>
            <person name="Priest M."/>
            <person name="Roberts A."/>
            <person name="Saif S."/>
            <person name="Shea T."/>
            <person name="Shenoy N."/>
            <person name="Sisk P."/>
            <person name="Stolte C."/>
            <person name="Sykes S."/>
            <person name="Yandava C."/>
            <person name="Wortman J."/>
            <person name="Nusbaum C."/>
            <person name="Birren B."/>
        </authorList>
    </citation>
    <scope>NUCLEOTIDE SEQUENCE</scope>
    <source>
        <strain evidence="2">R3-111a-1</strain>
    </source>
</reference>
<protein>
    <submittedName>
        <fullName evidence="2 3">Uncharacterized protein</fullName>
    </submittedName>
</protein>
<reference evidence="3" key="4">
    <citation type="journal article" date="2015" name="G3 (Bethesda)">
        <title>Genome sequences of three phytopathogenic species of the Magnaporthaceae family of fungi.</title>
        <authorList>
            <person name="Okagaki L.H."/>
            <person name="Nunes C.C."/>
            <person name="Sailsbery J."/>
            <person name="Clay B."/>
            <person name="Brown D."/>
            <person name="John T."/>
            <person name="Oh Y."/>
            <person name="Young N."/>
            <person name="Fitzgerald M."/>
            <person name="Haas B.J."/>
            <person name="Zeng Q."/>
            <person name="Young S."/>
            <person name="Adiconis X."/>
            <person name="Fan L."/>
            <person name="Levin J.Z."/>
            <person name="Mitchell T.K."/>
            <person name="Okubara P.A."/>
            <person name="Farman M.L."/>
            <person name="Kohn L.M."/>
            <person name="Birren B."/>
            <person name="Ma L.-J."/>
            <person name="Dean R.A."/>
        </authorList>
    </citation>
    <scope>NUCLEOTIDE SEQUENCE</scope>
    <source>
        <strain evidence="3">R3-111a-1</strain>
    </source>
</reference>
<evidence type="ECO:0000313" key="4">
    <source>
        <dbReference type="Proteomes" id="UP000006039"/>
    </source>
</evidence>
<sequence>MATPTTGAPLPTDSEQLGSVSFRLENQRQQTLRRAAFLYLSGSRRHGGGQYNYGAFGETAMARPMLLADLRALAELLQQARDLGADRRLLWRCLAAALICVPLLLPPSVWQHPIMKNPWFITAAVIGCMGVLAQLAVRELLPQVAIRLEKAVVRLDEVIVANKLEEDPAGTLEGWQWQAMRYI</sequence>
<evidence type="ECO:0000313" key="2">
    <source>
        <dbReference type="EMBL" id="EJT70637.1"/>
    </source>
</evidence>
<feature type="transmembrane region" description="Helical" evidence="1">
    <location>
        <begin position="89"/>
        <end position="107"/>
    </location>
</feature>
<feature type="transmembrane region" description="Helical" evidence="1">
    <location>
        <begin position="119"/>
        <end position="137"/>
    </location>
</feature>
<dbReference type="EMBL" id="GL385401">
    <property type="protein sequence ID" value="EJT70637.1"/>
    <property type="molecule type" value="Genomic_DNA"/>
</dbReference>
<dbReference type="AlphaFoldDB" id="J3PDT7"/>
<keyword evidence="1" id="KW-0472">Membrane</keyword>
<organism evidence="2">
    <name type="scientific">Gaeumannomyces tritici (strain R3-111a-1)</name>
    <name type="common">Wheat and barley take-all root rot fungus</name>
    <name type="synonym">Gaeumannomyces graminis var. tritici</name>
    <dbReference type="NCBI Taxonomy" id="644352"/>
    <lineage>
        <taxon>Eukaryota</taxon>
        <taxon>Fungi</taxon>
        <taxon>Dikarya</taxon>
        <taxon>Ascomycota</taxon>
        <taxon>Pezizomycotina</taxon>
        <taxon>Sordariomycetes</taxon>
        <taxon>Sordariomycetidae</taxon>
        <taxon>Magnaporthales</taxon>
        <taxon>Magnaporthaceae</taxon>
        <taxon>Gaeumannomyces</taxon>
    </lineage>
</organism>
<dbReference type="Proteomes" id="UP000006039">
    <property type="component" value="Unassembled WGS sequence"/>
</dbReference>
<evidence type="ECO:0000313" key="3">
    <source>
        <dbReference type="EnsemblFungi" id="EJT70637"/>
    </source>
</evidence>